<feature type="domain" description="Transposase IS116/IS110/IS902 C-terminal" evidence="2">
    <location>
        <begin position="214"/>
        <end position="301"/>
    </location>
</feature>
<dbReference type="PANTHER" id="PTHR33055">
    <property type="entry name" value="TRANSPOSASE FOR INSERTION SEQUENCE ELEMENT IS1111A"/>
    <property type="match status" value="1"/>
</dbReference>
<dbReference type="Pfam" id="PF01548">
    <property type="entry name" value="DEDD_Tnp_IS110"/>
    <property type="match status" value="1"/>
</dbReference>
<dbReference type="NCBIfam" id="NF033542">
    <property type="entry name" value="transpos_IS110"/>
    <property type="match status" value="1"/>
</dbReference>
<organism evidence="3 4">
    <name type="scientific">Lentzea roselyniae</name>
    <dbReference type="NCBI Taxonomy" id="531940"/>
    <lineage>
        <taxon>Bacteria</taxon>
        <taxon>Bacillati</taxon>
        <taxon>Actinomycetota</taxon>
        <taxon>Actinomycetes</taxon>
        <taxon>Pseudonocardiales</taxon>
        <taxon>Pseudonocardiaceae</taxon>
        <taxon>Lentzea</taxon>
    </lineage>
</organism>
<dbReference type="Pfam" id="PF02371">
    <property type="entry name" value="Transposase_20"/>
    <property type="match status" value="1"/>
</dbReference>
<accession>A0ABP7C9I7</accession>
<evidence type="ECO:0000313" key="4">
    <source>
        <dbReference type="Proteomes" id="UP001500711"/>
    </source>
</evidence>
<name>A0ABP7C9I7_9PSEU</name>
<dbReference type="InterPro" id="IPR047650">
    <property type="entry name" value="Transpos_IS110"/>
</dbReference>
<keyword evidence="4" id="KW-1185">Reference proteome</keyword>
<reference evidence="4" key="1">
    <citation type="journal article" date="2019" name="Int. J. Syst. Evol. Microbiol.">
        <title>The Global Catalogue of Microorganisms (GCM) 10K type strain sequencing project: providing services to taxonomists for standard genome sequencing and annotation.</title>
        <authorList>
            <consortium name="The Broad Institute Genomics Platform"/>
            <consortium name="The Broad Institute Genome Sequencing Center for Infectious Disease"/>
            <person name="Wu L."/>
            <person name="Ma J."/>
        </authorList>
    </citation>
    <scope>NUCLEOTIDE SEQUENCE [LARGE SCALE GENOMIC DNA]</scope>
    <source>
        <strain evidence="4">JCM 17494</strain>
    </source>
</reference>
<evidence type="ECO:0000313" key="3">
    <source>
        <dbReference type="EMBL" id="GAA3684122.1"/>
    </source>
</evidence>
<gene>
    <name evidence="3" type="ORF">GCM10022267_83720</name>
</gene>
<sequence length="380" mass="42311">MTRGLLDLAGWLAAHRVQVVAMEATGAYWKPVFYLLEASFEAQLVNPRDVKQVKGRKTDVKDAQWLAQLVQHDLVRSCFVPPPPIRDLRELTRQHTHLARDRARVINRLEKLIEESGLKISSVTSNTLGASTRAMLEAIVAGERDPATLAEMAKGRLRAKIPQLREALQIARFSDASAFMIGQVLAQIDMLDAQLAAYAVKIEQAMRPFARAKELLMTIPGISDRIACGIIGSIGTDMTVFPTPGHLASWAGVCPGNNRSAGRELSSATTHGDPYLRGWLGIAAGIIAQTRSHPNYLKSYYHRLRKRRGPLRAQVAVQHKILTATWHMLTHDVAYHDLGLDYFDHKPRSLQHQAQRARRLIAELIEQGYDVSQLIPDHAA</sequence>
<protein>
    <submittedName>
        <fullName evidence="3">IS110 family transposase</fullName>
    </submittedName>
</protein>
<comment type="caution">
    <text evidence="3">The sequence shown here is derived from an EMBL/GenBank/DDBJ whole genome shotgun (WGS) entry which is preliminary data.</text>
</comment>
<evidence type="ECO:0000259" key="2">
    <source>
        <dbReference type="Pfam" id="PF02371"/>
    </source>
</evidence>
<dbReference type="InterPro" id="IPR002525">
    <property type="entry name" value="Transp_IS110-like_N"/>
</dbReference>
<dbReference type="PANTHER" id="PTHR33055:SF15">
    <property type="entry name" value="TRANSPOSASE-RELATED"/>
    <property type="match status" value="1"/>
</dbReference>
<dbReference type="EMBL" id="BAABBE010000045">
    <property type="protein sequence ID" value="GAA3684122.1"/>
    <property type="molecule type" value="Genomic_DNA"/>
</dbReference>
<dbReference type="InterPro" id="IPR003346">
    <property type="entry name" value="Transposase_20"/>
</dbReference>
<proteinExistence type="predicted"/>
<evidence type="ECO:0000259" key="1">
    <source>
        <dbReference type="Pfam" id="PF01548"/>
    </source>
</evidence>
<dbReference type="Proteomes" id="UP001500711">
    <property type="component" value="Unassembled WGS sequence"/>
</dbReference>
<feature type="domain" description="Transposase IS110-like N-terminal" evidence="1">
    <location>
        <begin position="3"/>
        <end position="114"/>
    </location>
</feature>